<dbReference type="Proteomes" id="UP000504609">
    <property type="component" value="Unplaced"/>
</dbReference>
<dbReference type="PANTHER" id="PTHR33701:SF2">
    <property type="entry name" value="TRANSMEMBRANE PROTEIN"/>
    <property type="match status" value="1"/>
</dbReference>
<dbReference type="KEGG" id="cmos:111453128"/>
<evidence type="ECO:0000256" key="2">
    <source>
        <dbReference type="SAM" id="MobiDB-lite"/>
    </source>
</evidence>
<dbReference type="GeneID" id="111453128"/>
<evidence type="ECO:0000313" key="3">
    <source>
        <dbReference type="Proteomes" id="UP000504609"/>
    </source>
</evidence>
<feature type="coiled-coil region" evidence="1">
    <location>
        <begin position="34"/>
        <end position="82"/>
    </location>
</feature>
<evidence type="ECO:0000313" key="4">
    <source>
        <dbReference type="RefSeq" id="XP_022949859.1"/>
    </source>
</evidence>
<organism evidence="3 4">
    <name type="scientific">Cucurbita moschata</name>
    <name type="common">Winter crookneck squash</name>
    <name type="synonym">Cucurbita pepo var. moschata</name>
    <dbReference type="NCBI Taxonomy" id="3662"/>
    <lineage>
        <taxon>Eukaryota</taxon>
        <taxon>Viridiplantae</taxon>
        <taxon>Streptophyta</taxon>
        <taxon>Embryophyta</taxon>
        <taxon>Tracheophyta</taxon>
        <taxon>Spermatophyta</taxon>
        <taxon>Magnoliopsida</taxon>
        <taxon>eudicotyledons</taxon>
        <taxon>Gunneridae</taxon>
        <taxon>Pentapetalae</taxon>
        <taxon>rosids</taxon>
        <taxon>fabids</taxon>
        <taxon>Cucurbitales</taxon>
        <taxon>Cucurbitaceae</taxon>
        <taxon>Cucurbiteae</taxon>
        <taxon>Cucurbita</taxon>
    </lineage>
</organism>
<feature type="compositionally biased region" description="Low complexity" evidence="2">
    <location>
        <begin position="147"/>
        <end position="158"/>
    </location>
</feature>
<protein>
    <submittedName>
        <fullName evidence="4">Uncharacterized protein LOC111453128</fullName>
    </submittedName>
</protein>
<keyword evidence="1" id="KW-0175">Coiled coil</keyword>
<feature type="compositionally biased region" description="Basic and acidic residues" evidence="2">
    <location>
        <begin position="170"/>
        <end position="186"/>
    </location>
</feature>
<name>A0A6J1GE52_CUCMO</name>
<proteinExistence type="predicted"/>
<feature type="region of interest" description="Disordered" evidence="2">
    <location>
        <begin position="100"/>
        <end position="186"/>
    </location>
</feature>
<gene>
    <name evidence="4" type="primary">LOC111453128</name>
</gene>
<dbReference type="PANTHER" id="PTHR33701">
    <property type="entry name" value="TRANSMEMBRANE PROTEIN"/>
    <property type="match status" value="1"/>
</dbReference>
<accession>A0A6J1GE52</accession>
<dbReference type="RefSeq" id="XP_022949859.1">
    <property type="nucleotide sequence ID" value="XM_023094091.1"/>
</dbReference>
<feature type="compositionally biased region" description="Basic and acidic residues" evidence="2">
    <location>
        <begin position="100"/>
        <end position="111"/>
    </location>
</feature>
<dbReference type="AlphaFoldDB" id="A0A6J1GE52"/>
<keyword evidence="3" id="KW-1185">Reference proteome</keyword>
<evidence type="ECO:0000256" key="1">
    <source>
        <dbReference type="SAM" id="Coils"/>
    </source>
</evidence>
<feature type="compositionally biased region" description="Basic and acidic residues" evidence="2">
    <location>
        <begin position="120"/>
        <end position="138"/>
    </location>
</feature>
<reference evidence="4" key="1">
    <citation type="submission" date="2025-08" db="UniProtKB">
        <authorList>
            <consortium name="RefSeq"/>
        </authorList>
    </citation>
    <scope>IDENTIFICATION</scope>
    <source>
        <tissue evidence="4">Young leaves</tissue>
    </source>
</reference>
<sequence>MDLVACSGKKMKVGKGLKTLDCLRGRLLAERQASRSAKEEAQLMGEKLIELENQIRKETELRNKAEKRLKLLIKKLESFNIASSTSLVASEIWTNFSALKETENQESRSENVESTISKNQCEKVPEIATSKQRDEKEPNQNTPDRANSSPNSESRNNSCTDPRRSSQIPQRKDQRISKGEREQALH</sequence>